<dbReference type="InParanoid" id="A0A0G4ETP6"/>
<feature type="transmembrane region" description="Helical" evidence="9">
    <location>
        <begin position="166"/>
        <end position="191"/>
    </location>
</feature>
<feature type="transmembrane region" description="Helical" evidence="9">
    <location>
        <begin position="265"/>
        <end position="286"/>
    </location>
</feature>
<feature type="transmembrane region" description="Helical" evidence="9">
    <location>
        <begin position="298"/>
        <end position="321"/>
    </location>
</feature>
<keyword evidence="8 9" id="KW-0472">Membrane</keyword>
<evidence type="ECO:0000256" key="4">
    <source>
        <dbReference type="ARBA" id="ARBA00022502"/>
    </source>
</evidence>
<comment type="pathway">
    <text evidence="2">Glycolipid biosynthesis; glycosylphosphatidylinositol-anchor biosynthesis.</text>
</comment>
<dbReference type="GO" id="GO:0006506">
    <property type="term" value="P:GPI anchor biosynthetic process"/>
    <property type="evidence" value="ECO:0007669"/>
    <property type="project" value="UniProtKB-UniPathway"/>
</dbReference>
<evidence type="ECO:0000256" key="8">
    <source>
        <dbReference type="ARBA" id="ARBA00023136"/>
    </source>
</evidence>
<evidence type="ECO:0000256" key="2">
    <source>
        <dbReference type="ARBA" id="ARBA00004687"/>
    </source>
</evidence>
<dbReference type="PANTHER" id="PTHR13121:SF0">
    <property type="entry name" value="PHOSPHATIDYLINOSITOL GLYCAN ANCHOR BIOSYNTHESIS CLASS U PROTEIN"/>
    <property type="match status" value="1"/>
</dbReference>
<evidence type="ECO:0000256" key="9">
    <source>
        <dbReference type="SAM" id="Phobius"/>
    </source>
</evidence>
<accession>A0A0G4ETP6</accession>
<dbReference type="PANTHER" id="PTHR13121">
    <property type="entry name" value="GPI TRANSAMIDASE COMPONENT PIG-U"/>
    <property type="match status" value="1"/>
</dbReference>
<evidence type="ECO:0000313" key="10">
    <source>
        <dbReference type="EMBL" id="CEM01991.1"/>
    </source>
</evidence>
<evidence type="ECO:0000256" key="6">
    <source>
        <dbReference type="ARBA" id="ARBA00022824"/>
    </source>
</evidence>
<gene>
    <name evidence="10" type="ORF">Vbra_13378</name>
</gene>
<keyword evidence="11" id="KW-1185">Reference proteome</keyword>
<dbReference type="OrthoDB" id="549017at2759"/>
<dbReference type="GO" id="GO:0042765">
    <property type="term" value="C:GPI-anchor transamidase complex"/>
    <property type="evidence" value="ECO:0007669"/>
    <property type="project" value="InterPro"/>
</dbReference>
<keyword evidence="4" id="KW-0337">GPI-anchor biosynthesis</keyword>
<evidence type="ECO:0000256" key="5">
    <source>
        <dbReference type="ARBA" id="ARBA00022692"/>
    </source>
</evidence>
<dbReference type="AlphaFoldDB" id="A0A0G4ETP6"/>
<feature type="transmembrane region" description="Helical" evidence="9">
    <location>
        <begin position="333"/>
        <end position="355"/>
    </location>
</feature>
<dbReference type="InterPro" id="IPR009600">
    <property type="entry name" value="PIG-U"/>
</dbReference>
<feature type="transmembrane region" description="Helical" evidence="9">
    <location>
        <begin position="124"/>
        <end position="146"/>
    </location>
</feature>
<evidence type="ECO:0000256" key="1">
    <source>
        <dbReference type="ARBA" id="ARBA00004477"/>
    </source>
</evidence>
<name>A0A0G4ETP6_VITBC</name>
<keyword evidence="5 9" id="KW-0812">Transmembrane</keyword>
<protein>
    <recommendedName>
        <fullName evidence="12">GPI transamidase subunit PIG-U</fullName>
    </recommendedName>
</protein>
<dbReference type="EMBL" id="CDMY01000315">
    <property type="protein sequence ID" value="CEM01991.1"/>
    <property type="molecule type" value="Genomic_DNA"/>
</dbReference>
<comment type="subcellular location">
    <subcellularLocation>
        <location evidence="1">Endoplasmic reticulum membrane</location>
        <topology evidence="1">Multi-pass membrane protein</topology>
    </subcellularLocation>
</comment>
<reference evidence="10 11" key="1">
    <citation type="submission" date="2014-11" db="EMBL/GenBank/DDBJ databases">
        <authorList>
            <person name="Zhu J."/>
            <person name="Qi W."/>
            <person name="Song R."/>
        </authorList>
    </citation>
    <scope>NUCLEOTIDE SEQUENCE [LARGE SCALE GENOMIC DNA]</scope>
</reference>
<proteinExistence type="inferred from homology"/>
<dbReference type="UniPathway" id="UPA00196"/>
<dbReference type="Proteomes" id="UP000041254">
    <property type="component" value="Unassembled WGS sequence"/>
</dbReference>
<dbReference type="STRING" id="1169540.A0A0G4ETP6"/>
<feature type="transmembrane region" description="Helical" evidence="9">
    <location>
        <begin position="94"/>
        <end position="112"/>
    </location>
</feature>
<dbReference type="GO" id="GO:0016255">
    <property type="term" value="P:attachment of GPI anchor to protein"/>
    <property type="evidence" value="ECO:0007669"/>
    <property type="project" value="InterPro"/>
</dbReference>
<keyword evidence="7 9" id="KW-1133">Transmembrane helix</keyword>
<comment type="similarity">
    <text evidence="3">Belongs to the PIGU family.</text>
</comment>
<feature type="transmembrane region" description="Helical" evidence="9">
    <location>
        <begin position="203"/>
        <end position="225"/>
    </location>
</feature>
<dbReference type="PhylomeDB" id="A0A0G4ETP6"/>
<dbReference type="OMA" id="LWYLWIV"/>
<organism evidence="10 11">
    <name type="scientific">Vitrella brassicaformis (strain CCMP3155)</name>
    <dbReference type="NCBI Taxonomy" id="1169540"/>
    <lineage>
        <taxon>Eukaryota</taxon>
        <taxon>Sar</taxon>
        <taxon>Alveolata</taxon>
        <taxon>Colpodellida</taxon>
        <taxon>Vitrellaceae</taxon>
        <taxon>Vitrella</taxon>
    </lineage>
</organism>
<evidence type="ECO:0000313" key="11">
    <source>
        <dbReference type="Proteomes" id="UP000041254"/>
    </source>
</evidence>
<keyword evidence="6" id="KW-0256">Endoplasmic reticulum</keyword>
<evidence type="ECO:0000256" key="3">
    <source>
        <dbReference type="ARBA" id="ARBA00010026"/>
    </source>
</evidence>
<dbReference type="VEuPathDB" id="CryptoDB:Vbra_13378"/>
<dbReference type="Pfam" id="PF06728">
    <property type="entry name" value="PIG-U"/>
    <property type="match status" value="1"/>
</dbReference>
<evidence type="ECO:0000256" key="7">
    <source>
        <dbReference type="ARBA" id="ARBA00022989"/>
    </source>
</evidence>
<evidence type="ECO:0008006" key="12">
    <source>
        <dbReference type="Google" id="ProtNLM"/>
    </source>
</evidence>
<sequence length="398" mass="43975">MNASSSTASLAAIAACGVAIRALLFFHSSASASGSAIFFGLNTFDSLKETAFARKHGGVASAVIGSSPRVLLALERFSEHTGGVVDTREGEREMTFWVLTAVDVCIAVCLWISARAHQKGVPYLGPSFVAASYLLNPLTVLSTQALSFQAFTRCVYSMMLATSGWILMPLAAVLLQVSSHPLMAITVVLPAMHTFACGPEKRYILLSVSFLIGVCGFYALIEAWIRHTLGDKPTPWPGGADVDLLTPNIGLFWYLFTQIFDRFEYMFHFIFNGHVYLYVIPLWLHLYRQPHGLLTAHIAIVVLFQPHPTVCDFAYLISLLLLHHDIVRRLGSFSFIVLVASVSLSIMPVMACLWLDRNTGNANFVYFQHLIHHSACGVLLAEWLREIHQRDSQPATDK</sequence>